<accession>A0A023F0Q8</accession>
<evidence type="ECO:0000256" key="6">
    <source>
        <dbReference type="ARBA" id="ARBA00023180"/>
    </source>
</evidence>
<feature type="non-terminal residue" evidence="9">
    <location>
        <position position="1"/>
    </location>
</feature>
<keyword evidence="6" id="KW-0325">Glycoprotein</keyword>
<evidence type="ECO:0000256" key="5">
    <source>
        <dbReference type="ARBA" id="ARBA00023098"/>
    </source>
</evidence>
<dbReference type="Pfam" id="PF00561">
    <property type="entry name" value="Abhydrolase_1"/>
    <property type="match status" value="1"/>
</dbReference>
<comment type="similarity">
    <text evidence="1">Belongs to the AB hydrolase superfamily. Lipase family.</text>
</comment>
<keyword evidence="3" id="KW-0378">Hydrolase</keyword>
<dbReference type="InterPro" id="IPR029058">
    <property type="entry name" value="AB_hydrolase_fold"/>
</dbReference>
<evidence type="ECO:0000256" key="3">
    <source>
        <dbReference type="ARBA" id="ARBA00022801"/>
    </source>
</evidence>
<reference evidence="9" key="1">
    <citation type="journal article" date="2014" name="PLoS Negl. Trop. Dis.">
        <title>An updated insight into the Sialotranscriptome of Triatoma infestans: developmental stage and geographic variations.</title>
        <authorList>
            <person name="Schwarz A."/>
            <person name="Medrano-Mercado N."/>
            <person name="Schaub G.A."/>
            <person name="Struchiner C.J."/>
            <person name="Bargues M.D."/>
            <person name="Levy M.Z."/>
            <person name="Ribeiro J.M."/>
        </authorList>
    </citation>
    <scope>NUCLEOTIDE SEQUENCE</scope>
    <source>
        <strain evidence="9">Chile</strain>
        <tissue evidence="9">Salivary glands</tissue>
    </source>
</reference>
<feature type="domain" description="AB hydrolase-1" evidence="8">
    <location>
        <begin position="31"/>
        <end position="336"/>
    </location>
</feature>
<evidence type="ECO:0000256" key="2">
    <source>
        <dbReference type="ARBA" id="ARBA00022729"/>
    </source>
</evidence>
<feature type="active site" description="Charge relay system" evidence="7">
    <location>
        <position position="299"/>
    </location>
</feature>
<dbReference type="PIRSF" id="PIRSF000862">
    <property type="entry name" value="Steryl_ester_lip"/>
    <property type="match status" value="1"/>
</dbReference>
<dbReference type="Gene3D" id="3.40.50.1820">
    <property type="entry name" value="alpha/beta hydrolase"/>
    <property type="match status" value="1"/>
</dbReference>
<dbReference type="FunFam" id="3.40.50.1820:FF:000057">
    <property type="entry name" value="Lipase"/>
    <property type="match status" value="1"/>
</dbReference>
<keyword evidence="4" id="KW-0442">Lipid degradation</keyword>
<sequence>NGFGYQQHRIKTEDGYLLRTHRILTKTPNGPPVLMQHGFTLASDGMMLMDKKSLALQLAEVGFDVWLNNQRGNWYSREHVKYKPNNYKFWDYSFHESGYYDLPAVINRIISVTNYSQVFYIGHSMGTTVFLVMASMRPEYNEKVKAAVLLSPVATTPTLRELTSPVLRITLINADHLYKILFRSRLYEFMPRVANFITAIRKVCGPSNLQDYCLDILGLTAGEHRTNLNMSRIGDQGSYLGAGSSIRTAHHLSQIYKTGFRQYNYGPSENLRRYNNVTPPLYPLHKISAPVALFWGDNDVLINSRSVNDLAKMLPNVIENYMIEDPKFNHVDFMVGLNSPIVANNYIINLLKNML</sequence>
<evidence type="ECO:0000256" key="4">
    <source>
        <dbReference type="ARBA" id="ARBA00022963"/>
    </source>
</evidence>
<dbReference type="PANTHER" id="PTHR11005">
    <property type="entry name" value="LYSOSOMAL ACID LIPASE-RELATED"/>
    <property type="match status" value="1"/>
</dbReference>
<dbReference type="SUPFAM" id="SSF53474">
    <property type="entry name" value="alpha/beta-Hydrolases"/>
    <property type="match status" value="1"/>
</dbReference>
<feature type="active site" description="Charge relay system" evidence="7">
    <location>
        <position position="330"/>
    </location>
</feature>
<protein>
    <submittedName>
        <fullName evidence="9">Putative triglyceride lipase-cholesterol esterase</fullName>
    </submittedName>
</protein>
<dbReference type="AlphaFoldDB" id="A0A023F0Q8"/>
<name>A0A023F0Q8_TRIIF</name>
<organism evidence="9">
    <name type="scientific">Triatoma infestans</name>
    <name type="common">Assassin bug</name>
    <dbReference type="NCBI Taxonomy" id="30076"/>
    <lineage>
        <taxon>Eukaryota</taxon>
        <taxon>Metazoa</taxon>
        <taxon>Ecdysozoa</taxon>
        <taxon>Arthropoda</taxon>
        <taxon>Hexapoda</taxon>
        <taxon>Insecta</taxon>
        <taxon>Pterygota</taxon>
        <taxon>Neoptera</taxon>
        <taxon>Paraneoptera</taxon>
        <taxon>Hemiptera</taxon>
        <taxon>Heteroptera</taxon>
        <taxon>Panheteroptera</taxon>
        <taxon>Cimicomorpha</taxon>
        <taxon>Reduviidae</taxon>
        <taxon>Triatominae</taxon>
        <taxon>Triatoma</taxon>
    </lineage>
</organism>
<dbReference type="InterPro" id="IPR000073">
    <property type="entry name" value="AB_hydrolase_1"/>
</dbReference>
<evidence type="ECO:0000256" key="7">
    <source>
        <dbReference type="PIRSR" id="PIRSR000862-1"/>
    </source>
</evidence>
<evidence type="ECO:0000256" key="1">
    <source>
        <dbReference type="ARBA" id="ARBA00010701"/>
    </source>
</evidence>
<dbReference type="GO" id="GO:0016042">
    <property type="term" value="P:lipid catabolic process"/>
    <property type="evidence" value="ECO:0007669"/>
    <property type="project" value="UniProtKB-KW"/>
</dbReference>
<dbReference type="EMBL" id="GBBI01004153">
    <property type="protein sequence ID" value="JAC14559.1"/>
    <property type="molecule type" value="mRNA"/>
</dbReference>
<dbReference type="InterPro" id="IPR025483">
    <property type="entry name" value="Lipase_euk"/>
</dbReference>
<evidence type="ECO:0000259" key="8">
    <source>
        <dbReference type="Pfam" id="PF00561"/>
    </source>
</evidence>
<keyword evidence="5" id="KW-0443">Lipid metabolism</keyword>
<evidence type="ECO:0000313" key="9">
    <source>
        <dbReference type="EMBL" id="JAC14559.1"/>
    </source>
</evidence>
<dbReference type="GO" id="GO:0016788">
    <property type="term" value="F:hydrolase activity, acting on ester bonds"/>
    <property type="evidence" value="ECO:0007669"/>
    <property type="project" value="InterPro"/>
</dbReference>
<feature type="active site" description="Nucleophile" evidence="7">
    <location>
        <position position="124"/>
    </location>
</feature>
<proteinExistence type="evidence at transcript level"/>
<keyword evidence="2" id="KW-0732">Signal</keyword>